<organism evidence="1 2">
    <name type="scientific">Candidatus Geothrix odensensis</name>
    <dbReference type="NCBI Taxonomy" id="2954440"/>
    <lineage>
        <taxon>Bacteria</taxon>
        <taxon>Pseudomonadati</taxon>
        <taxon>Acidobacteriota</taxon>
        <taxon>Holophagae</taxon>
        <taxon>Holophagales</taxon>
        <taxon>Holophagaceae</taxon>
        <taxon>Geothrix</taxon>
    </lineage>
</organism>
<dbReference type="EMBL" id="JADKCH010000035">
    <property type="protein sequence ID" value="MBK8574065.1"/>
    <property type="molecule type" value="Genomic_DNA"/>
</dbReference>
<evidence type="ECO:0000313" key="1">
    <source>
        <dbReference type="EMBL" id="MBK8574065.1"/>
    </source>
</evidence>
<reference evidence="1 2" key="1">
    <citation type="submission" date="2020-10" db="EMBL/GenBank/DDBJ databases">
        <title>Connecting structure to function with the recovery of over 1000 high-quality activated sludge metagenome-assembled genomes encoding full-length rRNA genes using long-read sequencing.</title>
        <authorList>
            <person name="Singleton C.M."/>
            <person name="Petriglieri F."/>
            <person name="Kristensen J.M."/>
            <person name="Kirkegaard R.H."/>
            <person name="Michaelsen T.Y."/>
            <person name="Andersen M.H."/>
            <person name="Karst S.M."/>
            <person name="Dueholm M.S."/>
            <person name="Nielsen P.H."/>
            <person name="Albertsen M."/>
        </authorList>
    </citation>
    <scope>NUCLEOTIDE SEQUENCE [LARGE SCALE GENOMIC DNA]</scope>
    <source>
        <strain evidence="1">OdNE_18-Q3-R46-58_MAXAC.008</strain>
    </source>
</reference>
<sequence length="92" mass="10294">MAYIEGLPAPIYLSRKDVTKNVPNFQGLFVDRLSQRPDLAQLRYIDLRWDDEVAVGEPEVEPAPAKAAALNTVRSIPSFSRHESSISRAELV</sequence>
<evidence type="ECO:0000313" key="2">
    <source>
        <dbReference type="Proteomes" id="UP000709959"/>
    </source>
</evidence>
<accession>A0A936F5A5</accession>
<comment type="caution">
    <text evidence="1">The sequence shown here is derived from an EMBL/GenBank/DDBJ whole genome shotgun (WGS) entry which is preliminary data.</text>
</comment>
<dbReference type="Proteomes" id="UP000709959">
    <property type="component" value="Unassembled WGS sequence"/>
</dbReference>
<name>A0A936F5A5_9BACT</name>
<gene>
    <name evidence="1" type="ORF">IPN91_15910</name>
</gene>
<proteinExistence type="predicted"/>
<protein>
    <submittedName>
        <fullName evidence="1">Uncharacterized protein</fullName>
    </submittedName>
</protein>
<dbReference type="AlphaFoldDB" id="A0A936F5A5"/>